<organism evidence="3 4">
    <name type="scientific">Lomentospora prolificans</name>
    <dbReference type="NCBI Taxonomy" id="41688"/>
    <lineage>
        <taxon>Eukaryota</taxon>
        <taxon>Fungi</taxon>
        <taxon>Dikarya</taxon>
        <taxon>Ascomycota</taxon>
        <taxon>Pezizomycotina</taxon>
        <taxon>Sordariomycetes</taxon>
        <taxon>Hypocreomycetidae</taxon>
        <taxon>Microascales</taxon>
        <taxon>Microascaceae</taxon>
        <taxon>Lomentospora</taxon>
    </lineage>
</organism>
<keyword evidence="2" id="KW-1133">Transmembrane helix</keyword>
<feature type="transmembrane region" description="Helical" evidence="2">
    <location>
        <begin position="120"/>
        <end position="142"/>
    </location>
</feature>
<dbReference type="OrthoDB" id="193478at2759"/>
<feature type="transmembrane region" description="Helical" evidence="2">
    <location>
        <begin position="185"/>
        <end position="206"/>
    </location>
</feature>
<dbReference type="AlphaFoldDB" id="A0A2N3NJE7"/>
<evidence type="ECO:0008006" key="5">
    <source>
        <dbReference type="Google" id="ProtNLM"/>
    </source>
</evidence>
<feature type="transmembrane region" description="Helical" evidence="2">
    <location>
        <begin position="148"/>
        <end position="173"/>
    </location>
</feature>
<evidence type="ECO:0000313" key="4">
    <source>
        <dbReference type="Proteomes" id="UP000233524"/>
    </source>
</evidence>
<feature type="transmembrane region" description="Helical" evidence="2">
    <location>
        <begin position="269"/>
        <end position="295"/>
    </location>
</feature>
<comment type="caution">
    <text evidence="3">The sequence shown here is derived from an EMBL/GenBank/DDBJ whole genome shotgun (WGS) entry which is preliminary data.</text>
</comment>
<reference evidence="3 4" key="1">
    <citation type="journal article" date="2017" name="G3 (Bethesda)">
        <title>First Draft Genome Sequence of the Pathogenic Fungus Lomentospora prolificans (Formerly Scedosporium prolificans).</title>
        <authorList>
            <person name="Luo R."/>
            <person name="Zimin A."/>
            <person name="Workman R."/>
            <person name="Fan Y."/>
            <person name="Pertea G."/>
            <person name="Grossman N."/>
            <person name="Wear M.P."/>
            <person name="Jia B."/>
            <person name="Miller H."/>
            <person name="Casadevall A."/>
            <person name="Timp W."/>
            <person name="Zhang S.X."/>
            <person name="Salzberg S.L."/>
        </authorList>
    </citation>
    <scope>NUCLEOTIDE SEQUENCE [LARGE SCALE GENOMIC DNA]</scope>
    <source>
        <strain evidence="3 4">JHH-5317</strain>
    </source>
</reference>
<keyword evidence="2" id="KW-0812">Transmembrane</keyword>
<evidence type="ECO:0000256" key="2">
    <source>
        <dbReference type="SAM" id="Phobius"/>
    </source>
</evidence>
<dbReference type="InParanoid" id="A0A2N3NJE7"/>
<proteinExistence type="predicted"/>
<feature type="transmembrane region" description="Helical" evidence="2">
    <location>
        <begin position="28"/>
        <end position="46"/>
    </location>
</feature>
<sequence length="362" mass="40021">MVTSTRPPRNGFVRLARKVYNPIGFAKGYNFVLWFIFGGALLGFALSRMPMLNFYGVFCGDEESSFHAGPGECWYYLRGDHETVGIIMHLGAIIPGSFLAFFQFVPVIRHKMILFHRVNGYVVIILAVVATVGAFLIGRHAFGGGVDIQVAMGVLGIMFLTSLLIAYINVKFLQIEQHRAWMLRAWVYAGCIITVRILAALMAIIISGQYGYYTSLPCAKIDYVFRGMRNETVASYPVCEAYYTGENPHQWATVKADIMNGNTAESGSAIAATFGAASWLAIALHAIGVEIYLRLTPAEHERLRKISYQRQLEAGMQNPGSAGLTADRLGDSDKWYPREQEVVGDASHIRGKSAQVPIETSE</sequence>
<dbReference type="EMBL" id="NLAX01000003">
    <property type="protein sequence ID" value="PKS12544.1"/>
    <property type="molecule type" value="Genomic_DNA"/>
</dbReference>
<keyword evidence="2" id="KW-0472">Membrane</keyword>
<feature type="transmembrane region" description="Helical" evidence="2">
    <location>
        <begin position="86"/>
        <end position="108"/>
    </location>
</feature>
<name>A0A2N3NJE7_9PEZI</name>
<gene>
    <name evidence="3" type="ORF">jhhlp_000752</name>
</gene>
<keyword evidence="4" id="KW-1185">Reference proteome</keyword>
<feature type="region of interest" description="Disordered" evidence="1">
    <location>
        <begin position="340"/>
        <end position="362"/>
    </location>
</feature>
<dbReference type="Pfam" id="PF10067">
    <property type="entry name" value="DUF2306"/>
    <property type="match status" value="1"/>
</dbReference>
<evidence type="ECO:0000256" key="1">
    <source>
        <dbReference type="SAM" id="MobiDB-lite"/>
    </source>
</evidence>
<dbReference type="InterPro" id="IPR018750">
    <property type="entry name" value="DUF2306_membrane"/>
</dbReference>
<dbReference type="Proteomes" id="UP000233524">
    <property type="component" value="Unassembled WGS sequence"/>
</dbReference>
<dbReference type="STRING" id="41688.A0A2N3NJE7"/>
<protein>
    <recommendedName>
        <fullName evidence="5">DUF2306 domain-containing protein</fullName>
    </recommendedName>
</protein>
<dbReference type="VEuPathDB" id="FungiDB:jhhlp_000752"/>
<accession>A0A2N3NJE7</accession>
<evidence type="ECO:0000313" key="3">
    <source>
        <dbReference type="EMBL" id="PKS12544.1"/>
    </source>
</evidence>